<organism evidence="2 3">
    <name type="scientific">Silvanigrella paludirubra</name>
    <dbReference type="NCBI Taxonomy" id="2499159"/>
    <lineage>
        <taxon>Bacteria</taxon>
        <taxon>Pseudomonadati</taxon>
        <taxon>Bdellovibrionota</taxon>
        <taxon>Oligoflexia</taxon>
        <taxon>Silvanigrellales</taxon>
        <taxon>Silvanigrellaceae</taxon>
        <taxon>Silvanigrella</taxon>
    </lineage>
</organism>
<dbReference type="PROSITE" id="PS51257">
    <property type="entry name" value="PROKAR_LIPOPROTEIN"/>
    <property type="match status" value="1"/>
</dbReference>
<dbReference type="RefSeq" id="WP_153418440.1">
    <property type="nucleotide sequence ID" value="NZ_WFLM01000001.1"/>
</dbReference>
<evidence type="ECO:0000313" key="2">
    <source>
        <dbReference type="EMBL" id="KAB8040918.1"/>
    </source>
</evidence>
<protein>
    <submittedName>
        <fullName evidence="2">Trypsin-like serine protease</fullName>
    </submittedName>
</protein>
<keyword evidence="2" id="KW-0378">Hydrolase</keyword>
<dbReference type="OrthoDB" id="5289650at2"/>
<proteinExistence type="predicted"/>
<name>A0A6N6W0Q4_9BACT</name>
<dbReference type="InterPro" id="IPR051333">
    <property type="entry name" value="CLIP_Serine_Protease"/>
</dbReference>
<dbReference type="SUPFAM" id="SSF50494">
    <property type="entry name" value="Trypsin-like serine proteases"/>
    <property type="match status" value="1"/>
</dbReference>
<reference evidence="2 3" key="1">
    <citation type="submission" date="2019-10" db="EMBL/GenBank/DDBJ databases">
        <title>New species of Slilvanegrellaceae.</title>
        <authorList>
            <person name="Pitt A."/>
            <person name="Hahn M.W."/>
        </authorList>
    </citation>
    <scope>NUCLEOTIDE SEQUENCE [LARGE SCALE GENOMIC DNA]</scope>
    <source>
        <strain evidence="2 3">SP-Ram-0.45-NSY-1</strain>
    </source>
</reference>
<dbReference type="SMART" id="SM00020">
    <property type="entry name" value="Tryp_SPc"/>
    <property type="match status" value="1"/>
</dbReference>
<sequence>MKISLLPFCLSFFIFLSCSQIRENNINSDKKFNNYFYNLSSNNISNGNEDFTNILGANSTVYIYLGESFCSGTVVSSHYVITAAHCVYNQNTHLTRSPSNVEIMIGKNISDLKNIQNIKVKNIYVNEIYKDPSLKYTSLGDIALIETEDNLVYKYSLTPAKIMLGKPSASEKLLSIGYGVTGKYDEKTGGVKRWALSSVGSLSLYMSQNDKRKIDEKYTIAIKNQYVSDKYDSKDVQDTFLVSYKIRQNEGQVCFGDSGGPQFVIRNDEAVLISASEGFNPYWQGKDLYYFMKSGKDICTYWSALNTRIAPYVDWLNNIMKFTGESLVLVSD</sequence>
<accession>A0A6N6W0Q4</accession>
<dbReference type="Proteomes" id="UP000437748">
    <property type="component" value="Unassembled WGS sequence"/>
</dbReference>
<feature type="domain" description="Peptidase S1" evidence="1">
    <location>
        <begin position="44"/>
        <end position="321"/>
    </location>
</feature>
<dbReference type="PANTHER" id="PTHR24260:SF136">
    <property type="entry name" value="GH08193P-RELATED"/>
    <property type="match status" value="1"/>
</dbReference>
<keyword evidence="3" id="KW-1185">Reference proteome</keyword>
<comment type="caution">
    <text evidence="2">The sequence shown here is derived from an EMBL/GenBank/DDBJ whole genome shotgun (WGS) entry which is preliminary data.</text>
</comment>
<dbReference type="InterPro" id="IPR018114">
    <property type="entry name" value="TRYPSIN_HIS"/>
</dbReference>
<dbReference type="Gene3D" id="2.40.10.10">
    <property type="entry name" value="Trypsin-like serine proteases"/>
    <property type="match status" value="1"/>
</dbReference>
<dbReference type="PRINTS" id="PR00722">
    <property type="entry name" value="CHYMOTRYPSIN"/>
</dbReference>
<keyword evidence="2" id="KW-0645">Protease</keyword>
<dbReference type="EMBL" id="WFLM01000001">
    <property type="protein sequence ID" value="KAB8040918.1"/>
    <property type="molecule type" value="Genomic_DNA"/>
</dbReference>
<dbReference type="GO" id="GO:0006508">
    <property type="term" value="P:proteolysis"/>
    <property type="evidence" value="ECO:0007669"/>
    <property type="project" value="UniProtKB-KW"/>
</dbReference>
<dbReference type="GO" id="GO:0004252">
    <property type="term" value="F:serine-type endopeptidase activity"/>
    <property type="evidence" value="ECO:0007669"/>
    <property type="project" value="InterPro"/>
</dbReference>
<dbReference type="AlphaFoldDB" id="A0A6N6W0Q4"/>
<dbReference type="InterPro" id="IPR001254">
    <property type="entry name" value="Trypsin_dom"/>
</dbReference>
<dbReference type="InterPro" id="IPR043504">
    <property type="entry name" value="Peptidase_S1_PA_chymotrypsin"/>
</dbReference>
<evidence type="ECO:0000313" key="3">
    <source>
        <dbReference type="Proteomes" id="UP000437748"/>
    </source>
</evidence>
<dbReference type="InterPro" id="IPR009003">
    <property type="entry name" value="Peptidase_S1_PA"/>
</dbReference>
<evidence type="ECO:0000259" key="1">
    <source>
        <dbReference type="PROSITE" id="PS50240"/>
    </source>
</evidence>
<dbReference type="PROSITE" id="PS00134">
    <property type="entry name" value="TRYPSIN_HIS"/>
    <property type="match status" value="1"/>
</dbReference>
<dbReference type="PROSITE" id="PS50240">
    <property type="entry name" value="TRYPSIN_DOM"/>
    <property type="match status" value="1"/>
</dbReference>
<dbReference type="InterPro" id="IPR001314">
    <property type="entry name" value="Peptidase_S1A"/>
</dbReference>
<dbReference type="PANTHER" id="PTHR24260">
    <property type="match status" value="1"/>
</dbReference>
<gene>
    <name evidence="2" type="ORF">GCL60_03020</name>
</gene>
<dbReference type="Pfam" id="PF00089">
    <property type="entry name" value="Trypsin"/>
    <property type="match status" value="1"/>
</dbReference>